<proteinExistence type="predicted"/>
<name>A0A7U2EXD4_PHANO</name>
<evidence type="ECO:0000313" key="1">
    <source>
        <dbReference type="EMBL" id="QRC94871.1"/>
    </source>
</evidence>
<dbReference type="PANTHER" id="PTHR42085:SF1">
    <property type="entry name" value="F-BOX DOMAIN-CONTAINING PROTEIN"/>
    <property type="match status" value="1"/>
</dbReference>
<keyword evidence="2" id="KW-1185">Reference proteome</keyword>
<dbReference type="VEuPathDB" id="FungiDB:JI435_431490"/>
<reference evidence="2" key="1">
    <citation type="journal article" date="2021" name="BMC Genomics">
        <title>Chromosome-level genome assembly and manually-curated proteome of model necrotroph Parastagonospora nodorum Sn15 reveals a genome-wide trove of candidate effector homologs, and redundancy of virulence-related functions within an accessory chromosome.</title>
        <authorList>
            <person name="Bertazzoni S."/>
            <person name="Jones D.A.B."/>
            <person name="Phan H.T."/>
            <person name="Tan K.-C."/>
            <person name="Hane J.K."/>
        </authorList>
    </citation>
    <scope>NUCLEOTIDE SEQUENCE [LARGE SCALE GENOMIC DNA]</scope>
    <source>
        <strain evidence="2">SN15 / ATCC MYA-4574 / FGSC 10173)</strain>
    </source>
</reference>
<organism evidence="1 2">
    <name type="scientific">Phaeosphaeria nodorum (strain SN15 / ATCC MYA-4574 / FGSC 10173)</name>
    <name type="common">Glume blotch fungus</name>
    <name type="synonym">Parastagonospora nodorum</name>
    <dbReference type="NCBI Taxonomy" id="321614"/>
    <lineage>
        <taxon>Eukaryota</taxon>
        <taxon>Fungi</taxon>
        <taxon>Dikarya</taxon>
        <taxon>Ascomycota</taxon>
        <taxon>Pezizomycotina</taxon>
        <taxon>Dothideomycetes</taxon>
        <taxon>Pleosporomycetidae</taxon>
        <taxon>Pleosporales</taxon>
        <taxon>Pleosporineae</taxon>
        <taxon>Phaeosphaeriaceae</taxon>
        <taxon>Parastagonospora</taxon>
    </lineage>
</organism>
<dbReference type="Proteomes" id="UP000663193">
    <property type="component" value="Chromosome 5"/>
</dbReference>
<gene>
    <name evidence="1" type="ORF">JI435_431490</name>
</gene>
<dbReference type="EMBL" id="CP069027">
    <property type="protein sequence ID" value="QRC94871.1"/>
    <property type="molecule type" value="Genomic_DNA"/>
</dbReference>
<accession>A0A7U2EXD4</accession>
<dbReference type="AlphaFoldDB" id="A0A7U2EXD4"/>
<evidence type="ECO:0000313" key="2">
    <source>
        <dbReference type="Proteomes" id="UP000663193"/>
    </source>
</evidence>
<sequence>MEDTSIAPADGTCHFLRLPAELRDLIYRQALFSPEGLACRSTQECGKLHYRLYAIESYDDSSKMNGYTKEPLGIATSELNQLKFVCRQLNVETKCVSTSINAIVFLKGIPDFIEFATACPKSVLNQISSVTIHHEQEYDDHNFCEPSHGTSLLDFCKQQPYTSVELRHSWLDPHEPDFFQRMIEFAIHFRNDRGVVARVTASLNAQQYLIHRAVDIWYANTDISDRLKEYPRNLRAFPPYKTLNDVVFKDHYLADAIDMLDVNMSDGLPGGVELVKGVFQRGI</sequence>
<dbReference type="OrthoDB" id="4790878at2759"/>
<dbReference type="InterPro" id="IPR038883">
    <property type="entry name" value="AN11006-like"/>
</dbReference>
<protein>
    <submittedName>
        <fullName evidence="1">Uncharacterized protein</fullName>
    </submittedName>
</protein>
<dbReference type="PANTHER" id="PTHR42085">
    <property type="entry name" value="F-BOX DOMAIN-CONTAINING PROTEIN"/>
    <property type="match status" value="1"/>
</dbReference>